<dbReference type="InterPro" id="IPR025687">
    <property type="entry name" value="Znf-C4pol"/>
</dbReference>
<dbReference type="InterPro" id="IPR050240">
    <property type="entry name" value="DNA_pol_type-B"/>
</dbReference>
<feature type="compositionally biased region" description="Basic and acidic residues" evidence="24">
    <location>
        <begin position="761"/>
        <end position="775"/>
    </location>
</feature>
<dbReference type="GO" id="GO:0000166">
    <property type="term" value="F:nucleotide binding"/>
    <property type="evidence" value="ECO:0007669"/>
    <property type="project" value="InterPro"/>
</dbReference>
<dbReference type="SUPFAM" id="SSF56219">
    <property type="entry name" value="DNase I-like"/>
    <property type="match status" value="2"/>
</dbReference>
<dbReference type="InterPro" id="IPR006134">
    <property type="entry name" value="DNA-dir_DNA_pol_B_multi_dom"/>
</dbReference>
<evidence type="ECO:0000256" key="21">
    <source>
        <dbReference type="PIRSR" id="PIRSR604808-2"/>
    </source>
</evidence>
<keyword evidence="7" id="KW-0548">Nucleotidyltransferase</keyword>
<accession>A0AAE0GN04</accession>
<evidence type="ECO:0000256" key="9">
    <source>
        <dbReference type="ARBA" id="ARBA00022723"/>
    </source>
</evidence>
<keyword evidence="16" id="KW-0408">Iron</keyword>
<dbReference type="SUPFAM" id="SSF53098">
    <property type="entry name" value="Ribonuclease H-like"/>
    <property type="match status" value="1"/>
</dbReference>
<feature type="binding site" evidence="21">
    <location>
        <position position="173"/>
    </location>
    <ligand>
        <name>Mg(2+)</name>
        <dbReference type="ChEBI" id="CHEBI:18420"/>
        <label>1</label>
    </ligand>
</feature>
<reference evidence="26 27" key="1">
    <citation type="journal article" date="2015" name="Genome Biol. Evol.">
        <title>Comparative Genomics of a Bacterivorous Green Alga Reveals Evolutionary Causalities and Consequences of Phago-Mixotrophic Mode of Nutrition.</title>
        <authorList>
            <person name="Burns J.A."/>
            <person name="Paasch A."/>
            <person name="Narechania A."/>
            <person name="Kim E."/>
        </authorList>
    </citation>
    <scope>NUCLEOTIDE SEQUENCE [LARGE SCALE GENOMIC DNA]</scope>
    <source>
        <strain evidence="26 27">PLY_AMNH</strain>
    </source>
</reference>
<name>A0AAE0GN04_9CHLO</name>
<feature type="binding site" evidence="21">
    <location>
        <position position="7"/>
    </location>
    <ligand>
        <name>Mg(2+)</name>
        <dbReference type="ChEBI" id="CHEBI:18420"/>
        <label>1</label>
    </ligand>
</feature>
<dbReference type="InterPro" id="IPR042087">
    <property type="entry name" value="DNA_pol_B_thumb"/>
</dbReference>
<dbReference type="EC" id="2.7.7.7" evidence="4"/>
<dbReference type="EMBL" id="LGRX02003977">
    <property type="protein sequence ID" value="KAK3281174.1"/>
    <property type="molecule type" value="Genomic_DNA"/>
</dbReference>
<evidence type="ECO:0000256" key="18">
    <source>
        <dbReference type="ARBA" id="ARBA00023125"/>
    </source>
</evidence>
<dbReference type="GO" id="GO:0008296">
    <property type="term" value="F:3'-5'-DNA exonuclease activity"/>
    <property type="evidence" value="ECO:0007669"/>
    <property type="project" value="TreeGrafter"/>
</dbReference>
<keyword evidence="17" id="KW-0411">Iron-sulfur</keyword>
<keyword evidence="6" id="KW-0808">Transferase</keyword>
<dbReference type="Pfam" id="PF03372">
    <property type="entry name" value="Exo_endo_phos"/>
    <property type="match status" value="1"/>
</dbReference>
<keyword evidence="9 21" id="KW-0479">Metal-binding</keyword>
<evidence type="ECO:0000259" key="25">
    <source>
        <dbReference type="PROSITE" id="PS50199"/>
    </source>
</evidence>
<evidence type="ECO:0000256" key="11">
    <source>
        <dbReference type="ARBA" id="ARBA00022801"/>
    </source>
</evidence>
<evidence type="ECO:0000256" key="23">
    <source>
        <dbReference type="PROSITE-ProRule" id="PRU00322"/>
    </source>
</evidence>
<keyword evidence="14 21" id="KW-0460">Magnesium</keyword>
<feature type="compositionally biased region" description="Low complexity" evidence="24">
    <location>
        <begin position="333"/>
        <end position="348"/>
    </location>
</feature>
<keyword evidence="15" id="KW-0239">DNA-directed DNA polymerase</keyword>
<dbReference type="Proteomes" id="UP001190700">
    <property type="component" value="Unassembled WGS sequence"/>
</dbReference>
<dbReference type="Gene3D" id="1.10.132.60">
    <property type="entry name" value="DNA polymerase family B, C-terminal domain"/>
    <property type="match status" value="1"/>
</dbReference>
<evidence type="ECO:0000256" key="7">
    <source>
        <dbReference type="ARBA" id="ARBA00022695"/>
    </source>
</evidence>
<dbReference type="Gene3D" id="2.30.30.380">
    <property type="entry name" value="Zn-finger domain of Sec23/24"/>
    <property type="match status" value="1"/>
</dbReference>
<dbReference type="InterPro" id="IPR036397">
    <property type="entry name" value="RNaseH_sf"/>
</dbReference>
<protein>
    <recommendedName>
        <fullName evidence="19">DNA polymerase delta catalytic subunit</fullName>
        <ecNumber evidence="4">2.7.7.7</ecNumber>
    </recommendedName>
</protein>
<dbReference type="Gene3D" id="3.30.420.10">
    <property type="entry name" value="Ribonuclease H-like superfamily/Ribonuclease H"/>
    <property type="match status" value="1"/>
</dbReference>
<evidence type="ECO:0000256" key="12">
    <source>
        <dbReference type="ARBA" id="ARBA00022833"/>
    </source>
</evidence>
<keyword evidence="10 23" id="KW-0863">Zinc-finger</keyword>
<dbReference type="Gene3D" id="3.90.1600.10">
    <property type="entry name" value="Palm domain of DNA polymerase"/>
    <property type="match status" value="1"/>
</dbReference>
<dbReference type="InterPro" id="IPR023211">
    <property type="entry name" value="DNA_pol_palm_dom_sf"/>
</dbReference>
<dbReference type="Pfam" id="PF03104">
    <property type="entry name" value="DNA_pol_B_exo1"/>
    <property type="match status" value="1"/>
</dbReference>
<dbReference type="InterPro" id="IPR006172">
    <property type="entry name" value="DNA-dir_DNA_pol_B"/>
</dbReference>
<dbReference type="PANTHER" id="PTHR10322:SF35">
    <property type="entry name" value="DNA-DIRECTED DNA POLYMERASE"/>
    <property type="match status" value="1"/>
</dbReference>
<keyword evidence="11" id="KW-0378">Hydrolase</keyword>
<comment type="similarity">
    <text evidence="3">Belongs to the DNA repair enzymes AP/ExoA family.</text>
</comment>
<dbReference type="GO" id="GO:0045004">
    <property type="term" value="P:DNA replication proofreading"/>
    <property type="evidence" value="ECO:0007669"/>
    <property type="project" value="TreeGrafter"/>
</dbReference>
<keyword evidence="13" id="KW-0269">Exonuclease</keyword>
<comment type="cofactor">
    <cofactor evidence="1">
        <name>[4Fe-4S] cluster</name>
        <dbReference type="ChEBI" id="CHEBI:49883"/>
    </cofactor>
</comment>
<evidence type="ECO:0000313" key="26">
    <source>
        <dbReference type="EMBL" id="KAK3281174.1"/>
    </source>
</evidence>
<dbReference type="InterPro" id="IPR043502">
    <property type="entry name" value="DNA/RNA_pol_sf"/>
</dbReference>
<evidence type="ECO:0000256" key="16">
    <source>
        <dbReference type="ARBA" id="ARBA00023004"/>
    </source>
</evidence>
<evidence type="ECO:0000256" key="2">
    <source>
        <dbReference type="ARBA" id="ARBA00005755"/>
    </source>
</evidence>
<dbReference type="GO" id="GO:0051539">
    <property type="term" value="F:4 iron, 4 sulfur cluster binding"/>
    <property type="evidence" value="ECO:0007669"/>
    <property type="project" value="UniProtKB-KW"/>
</dbReference>
<organism evidence="26 27">
    <name type="scientific">Cymbomonas tetramitiformis</name>
    <dbReference type="NCBI Taxonomy" id="36881"/>
    <lineage>
        <taxon>Eukaryota</taxon>
        <taxon>Viridiplantae</taxon>
        <taxon>Chlorophyta</taxon>
        <taxon>Pyramimonadophyceae</taxon>
        <taxon>Pyramimonadales</taxon>
        <taxon>Pyramimonadaceae</taxon>
        <taxon>Cymbomonas</taxon>
    </lineage>
</organism>
<evidence type="ECO:0000313" key="27">
    <source>
        <dbReference type="Proteomes" id="UP001190700"/>
    </source>
</evidence>
<dbReference type="Pfam" id="PF00136">
    <property type="entry name" value="DNA_pol_B"/>
    <property type="match status" value="1"/>
</dbReference>
<evidence type="ECO:0000256" key="13">
    <source>
        <dbReference type="ARBA" id="ARBA00022839"/>
    </source>
</evidence>
<dbReference type="PRINTS" id="PR00106">
    <property type="entry name" value="DNAPOLB"/>
</dbReference>
<dbReference type="InterPro" id="IPR005135">
    <property type="entry name" value="Endo/exonuclease/phosphatase"/>
</dbReference>
<feature type="region of interest" description="Disordered" evidence="24">
    <location>
        <begin position="330"/>
        <end position="352"/>
    </location>
</feature>
<evidence type="ECO:0000256" key="24">
    <source>
        <dbReference type="SAM" id="MobiDB-lite"/>
    </source>
</evidence>
<dbReference type="GO" id="GO:0006297">
    <property type="term" value="P:nucleotide-excision repair, DNA gap filling"/>
    <property type="evidence" value="ECO:0007669"/>
    <property type="project" value="TreeGrafter"/>
</dbReference>
<evidence type="ECO:0000256" key="22">
    <source>
        <dbReference type="PIRSR" id="PIRSR604808-3"/>
    </source>
</evidence>
<evidence type="ECO:0000256" key="8">
    <source>
        <dbReference type="ARBA" id="ARBA00022722"/>
    </source>
</evidence>
<dbReference type="Pfam" id="PF14260">
    <property type="entry name" value="zf-C4pol"/>
    <property type="match status" value="1"/>
</dbReference>
<dbReference type="InterPro" id="IPR004808">
    <property type="entry name" value="AP_endonuc_1"/>
</dbReference>
<feature type="site" description="Transition state stabilizer" evidence="22">
    <location>
        <position position="175"/>
    </location>
</feature>
<dbReference type="InterPro" id="IPR012337">
    <property type="entry name" value="RNaseH-like_sf"/>
</dbReference>
<evidence type="ECO:0000256" key="15">
    <source>
        <dbReference type="ARBA" id="ARBA00022932"/>
    </source>
</evidence>
<sequence>MLLLSYNVAGWATTLKQIVENVSSLQEWLQGHQIDILCLQEVKTSVERLRHAPQSLGARVAGFETFWACCTAASKPGKAVSPARGGGYSGVATFARAGSVIAADPNPLGDPDLDQEGRCLLTDHGDFVLLNVYAPAGGEGYARLPHKLRFLRALSRRVGELRASGRHVVLAGDLNVAPRPHDVWWRHRVLHLPTLWGAACNTVAAGDAAKLSGRGAPSEAAGGLPQPPCPASSRLPGALAAKLREAQGKVEAALAVLRIEKIPGKRSGRPGPRARANDSWQAYVALAQGGAPIAVGRKMDHPREAQVRWGRRLVLVSDVAEAGGEVRLPPGRAAGVSALPSAAGSSGSETPHSVRGAASCEVVWREGWLSVEHLQDVARVAAPAAALSDSEAALLADRFGESYYAPALREWFERELVAGAGLVDTFTEVHGGARERFTVWDQATNGRYENRGVRIDLILADPALARRVLRGAPLAAPPADAHLQPAAPDVGLTGGGADVDSAASALWAATEGGLWRAAPFDGTGMAEAPAATYRRQFRAPHTGIVYTPPHFSDHVAVSLLLDVECPRNLALRSDPATRAAQPHRHSRAILDFFQPLAAPTPSAPPAAPPLTALHAAPPATCGVEGDRARGAPGGAALALTASMLGGDGLHASAVEGKAGPSPDADPHASAVEGGGGPPPGDEEAPAAATAAPGLVCKAAPRQEPVGRSSADPARARNYRDSLAQAGGPGRDLGDYWRQRRWVPEQLRLSEPSQDTPGAALRGERGGDHDPRERAAKRSLPAEPAEAPECAPRAQTRARVEGPGGRGHPPGPREEGAQRATHYLPPVFVLDIVESGGAFRLHGVQDSGEPAVIHVHDYSFSLHIPAPAQGGGGGDVCGAVRAALAATLAGRGHAEEGAVREVALVRRTPLLHFRAHDPAPQPMLCVRFGAAVPEKQAAGALRSLMQGGCRGAAAAAGGGEGPLERAHIQWAASQADTVYEEGVKLLGRFMHDTRLSGGSWVAVATPCSEGGSARCPGARAPASVTAPWRALQSMTRDAATRALEEAGGVSATGEAARVVAERDGLAPLRMLAVEVLQMPQNPAVSPTPQDDPVVMIVCVKYGEWLAGRDEPAEEEPHAEVVPGSVVFTWGGSGHAGSRATAMGLGGARVVDARTERDMLAGWIRWLTEEADPDVLAVFQVQRSFRALKARCERCGLGAPALGRGPGALRVESVVMYSAEWVKSKAMGRMAATSNQETFKAAVEGRLVLDVQRVALSALLLPTYDASAVAAHVLGAPLEVLPWASLHAMWHAGAHGGRPRVARYALAQAGAVRDMATRLGAVEETVEVARCTGLTLLQVLYNAQMARVWSMIQRAARLRGFMPAGHRDEAAHLTESPYLMHPLELGTAGLYEDPVVVLDFASLYPSLFAAYNLCYSTLVPPEAVRSVPEAERFTAPSGAVFVRSARRRGVLPQLLAGLVAARRRVREELKQLVCADDAVAAQRGRVLEGRQRALKLVANAVYGFAGARPSPLRSTALADACLSLGAAACHRAREALQSEALAAEVAREAALQAGAPSGQCEVTGAPSGRSEVAGAPSGRCGGMTGAERRSHEATLSAPAQGLVPRVVYAQTDSLFVLLEGCSADLARRLGPLLAQLATRDCLPRGLRLTFERVLCPFLLLHVNRYAGRALDPPSGSKVPPPWLLVKGVKSEWRLSPPFVRRALTAVLQAALLREPGGAGARAATEAALRVARGTVRALLSGEASVGDLVMTGGLWRVTGKDIHRAGDSGGDDPGAPAAELRGPHVHLAVRLRAQDPGREFVLGERIPYVLMAGGRTQEESAADPLEALRDPSHRLPNYLLYFRNKLLPPLQEILSHVASPHQLHAFLTGDHTRVAVSSSTPRTSCAAGDSSDGAVGHGQAWEVHAARQVEEWTCRRCTLINPGTSTTCGACSAHAPNRGSAQVHLHPRIPGGARGESHGARMAGPGRKQCTLGGFVVSAPKCVACRSVLPATPMPLNGRLARVGAPALCATCQMAGMSSVTYAEVMRDHKEDEAVLSKAAAACARCHSGGLLGEVICANKGCPNLFTREGMINSLEKSSAVLSLDW</sequence>
<feature type="region of interest" description="Disordered" evidence="24">
    <location>
        <begin position="651"/>
        <end position="816"/>
    </location>
</feature>
<evidence type="ECO:0000256" key="3">
    <source>
        <dbReference type="ARBA" id="ARBA00007092"/>
    </source>
</evidence>
<comment type="caution">
    <text evidence="26">The sequence shown here is derived from an EMBL/GenBank/DDBJ whole genome shotgun (WGS) entry which is preliminary data.</text>
</comment>
<evidence type="ECO:0000256" key="1">
    <source>
        <dbReference type="ARBA" id="ARBA00001966"/>
    </source>
</evidence>
<dbReference type="Gene3D" id="1.10.287.690">
    <property type="entry name" value="Helix hairpin bin"/>
    <property type="match status" value="1"/>
</dbReference>
<evidence type="ECO:0000256" key="4">
    <source>
        <dbReference type="ARBA" id="ARBA00012417"/>
    </source>
</evidence>
<keyword evidence="5" id="KW-0004">4Fe-4S</keyword>
<feature type="compositionally biased region" description="Low complexity" evidence="24">
    <location>
        <begin position="780"/>
        <end position="791"/>
    </location>
</feature>
<evidence type="ECO:0000256" key="10">
    <source>
        <dbReference type="ARBA" id="ARBA00022771"/>
    </source>
</evidence>
<dbReference type="InterPro" id="IPR036691">
    <property type="entry name" value="Endo/exonu/phosph_ase_sf"/>
</dbReference>
<feature type="domain" description="RanBP2-type" evidence="25">
    <location>
        <begin position="1906"/>
        <end position="1935"/>
    </location>
</feature>
<evidence type="ECO:0000256" key="14">
    <source>
        <dbReference type="ARBA" id="ARBA00022842"/>
    </source>
</evidence>
<dbReference type="PROSITE" id="PS50199">
    <property type="entry name" value="ZF_RANBP2_2"/>
    <property type="match status" value="1"/>
</dbReference>
<evidence type="ECO:0000256" key="17">
    <source>
        <dbReference type="ARBA" id="ARBA00023014"/>
    </source>
</evidence>
<evidence type="ECO:0000256" key="20">
    <source>
        <dbReference type="ARBA" id="ARBA00049244"/>
    </source>
</evidence>
<feature type="binding site" evidence="21">
    <location>
        <position position="41"/>
    </location>
    <ligand>
        <name>Mg(2+)</name>
        <dbReference type="ChEBI" id="CHEBI:18420"/>
        <label>1</label>
    </ligand>
</feature>
<evidence type="ECO:0000256" key="5">
    <source>
        <dbReference type="ARBA" id="ARBA00022485"/>
    </source>
</evidence>
<evidence type="ECO:0000256" key="19">
    <source>
        <dbReference type="ARBA" id="ARBA00024411"/>
    </source>
</evidence>
<dbReference type="InterPro" id="IPR001876">
    <property type="entry name" value="Znf_RanBP2"/>
</dbReference>
<dbReference type="PROSITE" id="PS51435">
    <property type="entry name" value="AP_NUCLEASE_F1_4"/>
    <property type="match status" value="1"/>
</dbReference>
<dbReference type="PANTHER" id="PTHR10322">
    <property type="entry name" value="DNA POLYMERASE CATALYTIC SUBUNIT"/>
    <property type="match status" value="1"/>
</dbReference>
<keyword evidence="21" id="KW-0464">Manganese</keyword>
<comment type="similarity">
    <text evidence="2">Belongs to the DNA polymerase type-B family.</text>
</comment>
<dbReference type="GO" id="GO:0006287">
    <property type="term" value="P:base-excision repair, gap-filling"/>
    <property type="evidence" value="ECO:0007669"/>
    <property type="project" value="TreeGrafter"/>
</dbReference>
<proteinExistence type="inferred from homology"/>
<dbReference type="Gene3D" id="3.60.10.10">
    <property type="entry name" value="Endonuclease/exonuclease/phosphatase"/>
    <property type="match status" value="2"/>
</dbReference>
<feature type="binding site" evidence="21">
    <location>
        <position position="175"/>
    </location>
    <ligand>
        <name>Mg(2+)</name>
        <dbReference type="ChEBI" id="CHEBI:18420"/>
        <label>1</label>
    </ligand>
</feature>
<dbReference type="InterPro" id="IPR006133">
    <property type="entry name" value="DNA-dir_DNA_pol_B_exonuc"/>
</dbReference>
<dbReference type="GO" id="GO:0003887">
    <property type="term" value="F:DNA-directed DNA polymerase activity"/>
    <property type="evidence" value="ECO:0007669"/>
    <property type="project" value="UniProtKB-KW"/>
</dbReference>
<feature type="site" description="Important for catalytic activity" evidence="22">
    <location>
        <position position="456"/>
    </location>
</feature>
<feature type="region of interest" description="Disordered" evidence="24">
    <location>
        <begin position="1555"/>
        <end position="1593"/>
    </location>
</feature>
<dbReference type="PROSITE" id="PS01358">
    <property type="entry name" value="ZF_RANBP2_1"/>
    <property type="match status" value="1"/>
</dbReference>
<gene>
    <name evidence="26" type="ORF">CYMTET_11024</name>
</gene>
<evidence type="ECO:0000256" key="6">
    <source>
        <dbReference type="ARBA" id="ARBA00022679"/>
    </source>
</evidence>
<comment type="cofactor">
    <cofactor evidence="21">
        <name>Mg(2+)</name>
        <dbReference type="ChEBI" id="CHEBI:18420"/>
    </cofactor>
    <cofactor evidence="21">
        <name>Mn(2+)</name>
        <dbReference type="ChEBI" id="CHEBI:29035"/>
    </cofactor>
    <text evidence="21">Probably binds two magnesium or manganese ions per subunit.</text>
</comment>
<dbReference type="SUPFAM" id="SSF56672">
    <property type="entry name" value="DNA/RNA polymerases"/>
    <property type="match status" value="1"/>
</dbReference>
<dbReference type="GO" id="GO:0003677">
    <property type="term" value="F:DNA binding"/>
    <property type="evidence" value="ECO:0007669"/>
    <property type="project" value="UniProtKB-KW"/>
</dbReference>
<dbReference type="GO" id="GO:0043625">
    <property type="term" value="C:delta DNA polymerase complex"/>
    <property type="evidence" value="ECO:0007669"/>
    <property type="project" value="TreeGrafter"/>
</dbReference>
<keyword evidence="18" id="KW-0238">DNA-binding</keyword>
<dbReference type="SMART" id="SM00486">
    <property type="entry name" value="POLBc"/>
    <property type="match status" value="1"/>
</dbReference>
<comment type="catalytic activity">
    <reaction evidence="20">
        <text>DNA(n) + a 2'-deoxyribonucleoside 5'-triphosphate = DNA(n+1) + diphosphate</text>
        <dbReference type="Rhea" id="RHEA:22508"/>
        <dbReference type="Rhea" id="RHEA-COMP:17339"/>
        <dbReference type="Rhea" id="RHEA-COMP:17340"/>
        <dbReference type="ChEBI" id="CHEBI:33019"/>
        <dbReference type="ChEBI" id="CHEBI:61560"/>
        <dbReference type="ChEBI" id="CHEBI:173112"/>
        <dbReference type="EC" id="2.7.7.7"/>
    </reaction>
</comment>
<keyword evidence="27" id="KW-1185">Reference proteome</keyword>
<keyword evidence="12" id="KW-0862">Zinc</keyword>
<keyword evidence="8" id="KW-0540">Nuclease</keyword>
<dbReference type="GO" id="GO:0008270">
    <property type="term" value="F:zinc ion binding"/>
    <property type="evidence" value="ECO:0007669"/>
    <property type="project" value="UniProtKB-KW"/>
</dbReference>